<evidence type="ECO:0000256" key="3">
    <source>
        <dbReference type="ARBA" id="ARBA00023004"/>
    </source>
</evidence>
<proteinExistence type="predicted"/>
<protein>
    <submittedName>
        <fullName evidence="7">Cytochrome c</fullName>
    </submittedName>
</protein>
<dbReference type="PANTHER" id="PTHR33546">
    <property type="entry name" value="LARGE, MULTIFUNCTIONAL SECRETED PROTEIN-RELATED"/>
    <property type="match status" value="1"/>
</dbReference>
<dbReference type="GO" id="GO:0046872">
    <property type="term" value="F:metal ion binding"/>
    <property type="evidence" value="ECO:0007669"/>
    <property type="project" value="UniProtKB-KW"/>
</dbReference>
<reference evidence="7 8" key="1">
    <citation type="submission" date="2019-02" db="EMBL/GenBank/DDBJ databases">
        <title>Deep-cultivation of Planctomycetes and their phenomic and genomic characterization uncovers novel biology.</title>
        <authorList>
            <person name="Wiegand S."/>
            <person name="Jogler M."/>
            <person name="Boedeker C."/>
            <person name="Pinto D."/>
            <person name="Vollmers J."/>
            <person name="Rivas-Marin E."/>
            <person name="Kohn T."/>
            <person name="Peeters S.H."/>
            <person name="Heuer A."/>
            <person name="Rast P."/>
            <person name="Oberbeckmann S."/>
            <person name="Bunk B."/>
            <person name="Jeske O."/>
            <person name="Meyerdierks A."/>
            <person name="Storesund J.E."/>
            <person name="Kallscheuer N."/>
            <person name="Luecker S."/>
            <person name="Lage O.M."/>
            <person name="Pohl T."/>
            <person name="Merkel B.J."/>
            <person name="Hornburger P."/>
            <person name="Mueller R.-W."/>
            <person name="Bruemmer F."/>
            <person name="Labrenz M."/>
            <person name="Spormann A.M."/>
            <person name="Op den Camp H."/>
            <person name="Overmann J."/>
            <person name="Amann R."/>
            <person name="Jetten M.S.M."/>
            <person name="Mascher T."/>
            <person name="Medema M.H."/>
            <person name="Devos D.P."/>
            <person name="Kaster A.-K."/>
            <person name="Ovreas L."/>
            <person name="Rohde M."/>
            <person name="Galperin M.Y."/>
            <person name="Jogler C."/>
        </authorList>
    </citation>
    <scope>NUCLEOTIDE SEQUENCE [LARGE SCALE GENOMIC DNA]</scope>
    <source>
        <strain evidence="7 8">SV_7m_r</strain>
    </source>
</reference>
<sequence length="1006" mass="111566">MSSAWKRKPSQCSYTMTMQPRSPSLRNNTACETRLPAKHDCLLIARLPCVSHPLCIPSPVHPIPCQSFSPLPDMFDQLACLPTCCLPTCRWLCGVLFLLASCLPVSAQSLSQKLKTESVETLAKDAREKGNAIVGAILLTRKDLACTRCHDSGATQPIAPSLRQMAADEPVSDVHLVESLLQPSKVIKKGYESVRVLNVDGQVITGRPLTNNDQRLVLQVFEQDVRQIELAKDDIEQLTTAKQSLMPDNLIDQLANRQQFLDLTRYLMELKENKPASKLHAQPVGGETIRPALRGVALLSELNCTACHSGNQELALPAKTAPNLQQSSNALRPEFLLRFIADPVTVKPGTTMPDVMAHLTPAQRQQAATELTHYVVSLSDQSLSDQPLDAQASDRGKELFHSVGCVSCHSPLDDTLQPLLPESSVPLGPTADKYHRDGLRAFLENPLATRPAGRMPNMKLDHWEANDLASYLVSSKQATEPTAPFVVDAKLAERGRERFVELRCNQCHQLQQDAKPDASLAIAELRVQQGCLSKSSTTSPRFDLTDLQREQLQVAVRSGGKVADPIDHLNLQLTAFRCVNCHQRDQLGGVSEARNPYFKTGDPNLGPQGRIPPPLTNAGSKLKPQWMRQVLVSGRAIRPYVLTRMPQFGTDNVGHLVEAFQELDPPIEPPQVTFDDQKEIRKVGGELVGSQGLNCIACHSFQLKKAANMSAVDLTEMAERLHKGWFDQYMRQPQTFNPNTIMPSFWPGGRAMREDYVDGNTDLQIEAMWQYLLDGRQARTPRGLITEPIELLANDEAVILRRSYPGIGKRGIGVGYPSQVNLSYDAEQMRLASIWQGKFADPGGVWRSQGHGRVRPLGERPIQFMPGPDLDSADQPWAVDDGRPPNHQFRGYSLDEKQRPRLQYQFGDLQVEDYFVDAKANDGQRGVLRRTIVIDAKQAQPGLVFRAANGQEIKQVADNVFLIDSALRVTIVDGKAVVANDNETQRLQLPLNLKPGRSTITLEYSW</sequence>
<feature type="region of interest" description="Disordered" evidence="5">
    <location>
        <begin position="1"/>
        <end position="21"/>
    </location>
</feature>
<feature type="domain" description="Cytochrome c" evidence="6">
    <location>
        <begin position="130"/>
        <end position="271"/>
    </location>
</feature>
<dbReference type="PANTHER" id="PTHR33546:SF1">
    <property type="entry name" value="LARGE, MULTIFUNCTIONAL SECRETED PROTEIN"/>
    <property type="match status" value="1"/>
</dbReference>
<evidence type="ECO:0000256" key="1">
    <source>
        <dbReference type="ARBA" id="ARBA00022617"/>
    </source>
</evidence>
<evidence type="ECO:0000256" key="2">
    <source>
        <dbReference type="ARBA" id="ARBA00022723"/>
    </source>
</evidence>
<dbReference type="SUPFAM" id="SSF46626">
    <property type="entry name" value="Cytochrome c"/>
    <property type="match status" value="4"/>
</dbReference>
<feature type="domain" description="Cytochrome c" evidence="6">
    <location>
        <begin position="290"/>
        <end position="379"/>
    </location>
</feature>
<dbReference type="GO" id="GO:0009055">
    <property type="term" value="F:electron transfer activity"/>
    <property type="evidence" value="ECO:0007669"/>
    <property type="project" value="InterPro"/>
</dbReference>
<gene>
    <name evidence="7" type="ORF">SV7mr_41120</name>
</gene>
<evidence type="ECO:0000259" key="6">
    <source>
        <dbReference type="PROSITE" id="PS51007"/>
    </source>
</evidence>
<keyword evidence="3 4" id="KW-0408">Iron</keyword>
<feature type="compositionally biased region" description="Polar residues" evidence="5">
    <location>
        <begin position="10"/>
        <end position="21"/>
    </location>
</feature>
<dbReference type="InterPro" id="IPR009056">
    <property type="entry name" value="Cyt_c-like_dom"/>
</dbReference>
<keyword evidence="2 4" id="KW-0479">Metal-binding</keyword>
<dbReference type="OrthoDB" id="9804649at2"/>
<dbReference type="SUPFAM" id="SSF48695">
    <property type="entry name" value="Multiheme cytochromes"/>
    <property type="match status" value="1"/>
</dbReference>
<dbReference type="Gene3D" id="1.10.760.10">
    <property type="entry name" value="Cytochrome c-like domain"/>
    <property type="match status" value="4"/>
</dbReference>
<evidence type="ECO:0000313" key="7">
    <source>
        <dbReference type="EMBL" id="QDT61575.1"/>
    </source>
</evidence>
<evidence type="ECO:0000256" key="4">
    <source>
        <dbReference type="PROSITE-ProRule" id="PRU00433"/>
    </source>
</evidence>
<organism evidence="7 8">
    <name type="scientific">Stieleria bergensis</name>
    <dbReference type="NCBI Taxonomy" id="2528025"/>
    <lineage>
        <taxon>Bacteria</taxon>
        <taxon>Pseudomonadati</taxon>
        <taxon>Planctomycetota</taxon>
        <taxon>Planctomycetia</taxon>
        <taxon>Pirellulales</taxon>
        <taxon>Pirellulaceae</taxon>
        <taxon>Stieleria</taxon>
    </lineage>
</organism>
<dbReference type="PROSITE" id="PS51007">
    <property type="entry name" value="CYTC"/>
    <property type="match status" value="3"/>
</dbReference>
<dbReference type="InterPro" id="IPR036280">
    <property type="entry name" value="Multihaem_cyt_sf"/>
</dbReference>
<accession>A0A517SZJ1</accession>
<dbReference type="EMBL" id="CP036272">
    <property type="protein sequence ID" value="QDT61575.1"/>
    <property type="molecule type" value="Genomic_DNA"/>
</dbReference>
<evidence type="ECO:0000313" key="8">
    <source>
        <dbReference type="Proteomes" id="UP000315003"/>
    </source>
</evidence>
<keyword evidence="8" id="KW-1185">Reference proteome</keyword>
<dbReference type="Proteomes" id="UP000315003">
    <property type="component" value="Chromosome"/>
</dbReference>
<dbReference type="GO" id="GO:0020037">
    <property type="term" value="F:heme binding"/>
    <property type="evidence" value="ECO:0007669"/>
    <property type="project" value="InterPro"/>
</dbReference>
<name>A0A517SZJ1_9BACT</name>
<evidence type="ECO:0000256" key="5">
    <source>
        <dbReference type="SAM" id="MobiDB-lite"/>
    </source>
</evidence>
<dbReference type="AlphaFoldDB" id="A0A517SZJ1"/>
<dbReference type="Pfam" id="PF00034">
    <property type="entry name" value="Cytochrom_C"/>
    <property type="match status" value="1"/>
</dbReference>
<dbReference type="InterPro" id="IPR036909">
    <property type="entry name" value="Cyt_c-like_dom_sf"/>
</dbReference>
<feature type="domain" description="Cytochrome c" evidence="6">
    <location>
        <begin position="391"/>
        <end position="476"/>
    </location>
</feature>
<keyword evidence="1 4" id="KW-0349">Heme</keyword>